<reference evidence="1" key="1">
    <citation type="journal article" date="2021" name="bioRxiv">
        <title>Whole Genome Assembly and Annotation of Northern Wild Rice, Zizania palustris L., Supports a Whole Genome Duplication in the Zizania Genus.</title>
        <authorList>
            <person name="Haas M."/>
            <person name="Kono T."/>
            <person name="Macchietto M."/>
            <person name="Millas R."/>
            <person name="McGilp L."/>
            <person name="Shao M."/>
            <person name="Duquette J."/>
            <person name="Hirsch C.N."/>
            <person name="Kimball J."/>
        </authorList>
    </citation>
    <scope>NUCLEOTIDE SEQUENCE</scope>
    <source>
        <tissue evidence="1">Fresh leaf tissue</tissue>
    </source>
</reference>
<comment type="caution">
    <text evidence="1">The sequence shown here is derived from an EMBL/GenBank/DDBJ whole genome shotgun (WGS) entry which is preliminary data.</text>
</comment>
<accession>A0A8J5SZ24</accession>
<evidence type="ECO:0000313" key="2">
    <source>
        <dbReference type="Proteomes" id="UP000729402"/>
    </source>
</evidence>
<dbReference type="EMBL" id="JAAALK010000285">
    <property type="protein sequence ID" value="KAG8064506.1"/>
    <property type="molecule type" value="Genomic_DNA"/>
</dbReference>
<keyword evidence="2" id="KW-1185">Reference proteome</keyword>
<dbReference type="Proteomes" id="UP000729402">
    <property type="component" value="Unassembled WGS sequence"/>
</dbReference>
<dbReference type="AlphaFoldDB" id="A0A8J5SZ24"/>
<evidence type="ECO:0000313" key="1">
    <source>
        <dbReference type="EMBL" id="KAG8064506.1"/>
    </source>
</evidence>
<sequence>MRSPSSRSEDGGGEHLVLGSRLSLHHRRMRLLPKEPSTSSLLKAVAICGGSMGYDRGHGAATEEAWAGRVAASKGPRVAPMASEGDDDVFEGRRWRGAQQVVANLRAYLGLAPVASTLPSFPHDAMGSLSAPSPPSPHVEVERKDREVLNPIPIKEAVDQQSEVALMEPSTDDATLMANKRAMEQVALVAPSLVAEAEAHLPKEPSTSSLLKAVGHLWWLDGLRQGATGW</sequence>
<organism evidence="1 2">
    <name type="scientific">Zizania palustris</name>
    <name type="common">Northern wild rice</name>
    <dbReference type="NCBI Taxonomy" id="103762"/>
    <lineage>
        <taxon>Eukaryota</taxon>
        <taxon>Viridiplantae</taxon>
        <taxon>Streptophyta</taxon>
        <taxon>Embryophyta</taxon>
        <taxon>Tracheophyta</taxon>
        <taxon>Spermatophyta</taxon>
        <taxon>Magnoliopsida</taxon>
        <taxon>Liliopsida</taxon>
        <taxon>Poales</taxon>
        <taxon>Poaceae</taxon>
        <taxon>BOP clade</taxon>
        <taxon>Oryzoideae</taxon>
        <taxon>Oryzeae</taxon>
        <taxon>Zizaniinae</taxon>
        <taxon>Zizania</taxon>
    </lineage>
</organism>
<name>A0A8J5SZ24_ZIZPA</name>
<gene>
    <name evidence="1" type="ORF">GUJ93_ZPchr0004g39789</name>
</gene>
<reference evidence="1" key="2">
    <citation type="submission" date="2021-02" db="EMBL/GenBank/DDBJ databases">
        <authorList>
            <person name="Kimball J.A."/>
            <person name="Haas M.W."/>
            <person name="Macchietto M."/>
            <person name="Kono T."/>
            <person name="Duquette J."/>
            <person name="Shao M."/>
        </authorList>
    </citation>
    <scope>NUCLEOTIDE SEQUENCE</scope>
    <source>
        <tissue evidence="1">Fresh leaf tissue</tissue>
    </source>
</reference>
<protein>
    <submittedName>
        <fullName evidence="1">Uncharacterized protein</fullName>
    </submittedName>
</protein>
<proteinExistence type="predicted"/>